<comment type="similarity">
    <text evidence="1">Belongs to the histone H2B family.</text>
</comment>
<feature type="region of interest" description="Disordered" evidence="2">
    <location>
        <begin position="1"/>
        <end position="27"/>
    </location>
</feature>
<dbReference type="GO" id="GO:0000786">
    <property type="term" value="C:nucleosome"/>
    <property type="evidence" value="ECO:0007669"/>
    <property type="project" value="InterPro"/>
</dbReference>
<dbReference type="GO" id="GO:0030527">
    <property type="term" value="F:structural constituent of chromatin"/>
    <property type="evidence" value="ECO:0007669"/>
    <property type="project" value="InterPro"/>
</dbReference>
<dbReference type="InterPro" id="IPR009072">
    <property type="entry name" value="Histone-fold"/>
</dbReference>
<dbReference type="Pfam" id="PF00125">
    <property type="entry name" value="Histone"/>
    <property type="match status" value="1"/>
</dbReference>
<sequence>MKSKKKTQEKSFKKADRKKTERQKTIKKMKKEEENLSLYIHRVLKQVHPEIRISKQAMNIMDDFLRDMFEKLTNEASLLVKRHVKQTTLLSRDIQTATRLILPGELAKHAISEGTKAVAKYLTNTN</sequence>
<evidence type="ECO:0000313" key="4">
    <source>
        <dbReference type="Proteomes" id="UP000515204"/>
    </source>
</evidence>
<evidence type="ECO:0000256" key="1">
    <source>
        <dbReference type="ARBA" id="ARBA00006846"/>
    </source>
</evidence>
<dbReference type="RefSeq" id="XP_014468527.1">
    <property type="nucleotide sequence ID" value="XM_014613041.1"/>
</dbReference>
<dbReference type="Proteomes" id="UP000515204">
    <property type="component" value="Unplaced"/>
</dbReference>
<organism evidence="4 5">
    <name type="scientific">Dinoponera quadriceps</name>
    <name type="common">South American ant</name>
    <dbReference type="NCBI Taxonomy" id="609295"/>
    <lineage>
        <taxon>Eukaryota</taxon>
        <taxon>Metazoa</taxon>
        <taxon>Ecdysozoa</taxon>
        <taxon>Arthropoda</taxon>
        <taxon>Hexapoda</taxon>
        <taxon>Insecta</taxon>
        <taxon>Pterygota</taxon>
        <taxon>Neoptera</taxon>
        <taxon>Endopterygota</taxon>
        <taxon>Hymenoptera</taxon>
        <taxon>Apocrita</taxon>
        <taxon>Aculeata</taxon>
        <taxon>Formicoidea</taxon>
        <taxon>Formicidae</taxon>
        <taxon>Ponerinae</taxon>
        <taxon>Ponerini</taxon>
        <taxon>Dinoponera</taxon>
    </lineage>
</organism>
<dbReference type="PRINTS" id="PR00621">
    <property type="entry name" value="HISTONEH2B"/>
</dbReference>
<dbReference type="Gene3D" id="1.10.20.10">
    <property type="entry name" value="Histone, subunit A"/>
    <property type="match status" value="1"/>
</dbReference>
<name>A0A6P3WRS8_DINQU</name>
<dbReference type="InterPro" id="IPR000558">
    <property type="entry name" value="Histone_H2B"/>
</dbReference>
<dbReference type="KEGG" id="dqu:106741255"/>
<dbReference type="InterPro" id="IPR007125">
    <property type="entry name" value="H2A/H2B/H3"/>
</dbReference>
<dbReference type="OrthoDB" id="7758076at2759"/>
<proteinExistence type="inferred from homology"/>
<dbReference type="FunFam" id="1.10.20.10:FF:000043">
    <property type="entry name" value="Histone H2B"/>
    <property type="match status" value="1"/>
</dbReference>
<protein>
    <submittedName>
        <fullName evidence="5">Late histone H2B.L4-like</fullName>
    </submittedName>
</protein>
<feature type="domain" description="Core Histone H2A/H2B/H3" evidence="3">
    <location>
        <begin position="19"/>
        <end position="100"/>
    </location>
</feature>
<dbReference type="GO" id="GO:0005634">
    <property type="term" value="C:nucleus"/>
    <property type="evidence" value="ECO:0007669"/>
    <property type="project" value="UniProtKB-ARBA"/>
</dbReference>
<reference evidence="5" key="1">
    <citation type="submission" date="2025-08" db="UniProtKB">
        <authorList>
            <consortium name="RefSeq"/>
        </authorList>
    </citation>
    <scope>IDENTIFICATION</scope>
</reference>
<dbReference type="GO" id="GO:0003677">
    <property type="term" value="F:DNA binding"/>
    <property type="evidence" value="ECO:0007669"/>
    <property type="project" value="InterPro"/>
</dbReference>
<evidence type="ECO:0000256" key="2">
    <source>
        <dbReference type="SAM" id="MobiDB-lite"/>
    </source>
</evidence>
<dbReference type="PANTHER" id="PTHR23428">
    <property type="entry name" value="HISTONE H2B"/>
    <property type="match status" value="1"/>
</dbReference>
<keyword evidence="4" id="KW-1185">Reference proteome</keyword>
<dbReference type="SUPFAM" id="SSF47113">
    <property type="entry name" value="Histone-fold"/>
    <property type="match status" value="1"/>
</dbReference>
<evidence type="ECO:0000313" key="5">
    <source>
        <dbReference type="RefSeq" id="XP_014468527.1"/>
    </source>
</evidence>
<gene>
    <name evidence="5" type="primary">LOC106741255</name>
</gene>
<accession>A0A6P3WRS8</accession>
<dbReference type="SMART" id="SM00427">
    <property type="entry name" value="H2B"/>
    <property type="match status" value="1"/>
</dbReference>
<dbReference type="CDD" id="cd22910">
    <property type="entry name" value="HFD_H2B"/>
    <property type="match status" value="1"/>
</dbReference>
<dbReference type="GO" id="GO:0046982">
    <property type="term" value="F:protein heterodimerization activity"/>
    <property type="evidence" value="ECO:0007669"/>
    <property type="project" value="InterPro"/>
</dbReference>
<evidence type="ECO:0000259" key="3">
    <source>
        <dbReference type="Pfam" id="PF00125"/>
    </source>
</evidence>
<dbReference type="AlphaFoldDB" id="A0A6P3WRS8"/>
<dbReference type="GeneID" id="106741255"/>